<dbReference type="PANTHER" id="PTHR36306:SF1">
    <property type="entry name" value="ALPHA-AMYLASE-RELATED"/>
    <property type="match status" value="1"/>
</dbReference>
<dbReference type="OrthoDB" id="64936at2157"/>
<name>A0A0P9EYJ0_9ARCH</name>
<evidence type="ECO:0000313" key="6">
    <source>
        <dbReference type="Proteomes" id="UP000050320"/>
    </source>
</evidence>
<accession>A0A0P9EYJ0</accession>
<evidence type="ECO:0000256" key="2">
    <source>
        <dbReference type="ARBA" id="ARBA00023277"/>
    </source>
</evidence>
<dbReference type="GO" id="GO:0016829">
    <property type="term" value="F:lyase activity"/>
    <property type="evidence" value="ECO:0007669"/>
    <property type="project" value="UniProtKB-KW"/>
</dbReference>
<gene>
    <name evidence="5" type="ORF">AOG54_00855</name>
    <name evidence="4" type="ORF">SE19_08825</name>
</gene>
<comment type="similarity">
    <text evidence="1">Belongs to the glycosyl hydrolase 57 family.</text>
</comment>
<reference evidence="4 7" key="1">
    <citation type="submission" date="2015-09" db="EMBL/GenBank/DDBJ databases">
        <title>Draft genome sequence of Acidiplasma aeolicum DSM 18409.</title>
        <authorList>
            <person name="Hemp J."/>
        </authorList>
    </citation>
    <scope>NUCLEOTIDE SEQUENCE [LARGE SCALE GENOMIC DNA]</scope>
    <source>
        <strain evidence="4 7">V</strain>
    </source>
</reference>
<dbReference type="EMBL" id="LJCQ01000426">
    <property type="protein sequence ID" value="KPV44204.1"/>
    <property type="molecule type" value="Genomic_DNA"/>
</dbReference>
<organism evidence="4 7">
    <name type="scientific">Acidiplasma aeolicum</name>
    <dbReference type="NCBI Taxonomy" id="507754"/>
    <lineage>
        <taxon>Archaea</taxon>
        <taxon>Methanobacteriati</taxon>
        <taxon>Thermoplasmatota</taxon>
        <taxon>Thermoplasmata</taxon>
        <taxon>Thermoplasmatales</taxon>
        <taxon>Ferroplasmaceae</taxon>
        <taxon>Acidiplasma</taxon>
    </lineage>
</organism>
<dbReference type="CDD" id="cd10795">
    <property type="entry name" value="GH57N_MJA1_like"/>
    <property type="match status" value="1"/>
</dbReference>
<evidence type="ECO:0000256" key="1">
    <source>
        <dbReference type="ARBA" id="ARBA00006821"/>
    </source>
</evidence>
<evidence type="ECO:0000313" key="7">
    <source>
        <dbReference type="Proteomes" id="UP000050515"/>
    </source>
</evidence>
<dbReference type="EMBL" id="LKBG01000231">
    <property type="protein sequence ID" value="KQB34577.1"/>
    <property type="molecule type" value="Genomic_DNA"/>
</dbReference>
<reference evidence="5 6" key="2">
    <citation type="submission" date="2015-09" db="EMBL/GenBank/DDBJ databases">
        <title>Heavy metals and arsenic resistance mechanisms in polyextremophilic archaea of the family Ferroplasmaceae.</title>
        <authorList>
            <person name="Bulaev A.G."/>
            <person name="Kanygina A.V."/>
        </authorList>
    </citation>
    <scope>NUCLEOTIDE SEQUENCE [LARGE SCALE GENOMIC DNA]</scope>
    <source>
        <strain evidence="5 6">VT</strain>
    </source>
</reference>
<dbReference type="GO" id="GO:0005975">
    <property type="term" value="P:carbohydrate metabolic process"/>
    <property type="evidence" value="ECO:0007669"/>
    <property type="project" value="InterPro"/>
</dbReference>
<dbReference type="Proteomes" id="UP000050515">
    <property type="component" value="Unassembled WGS sequence"/>
</dbReference>
<comment type="caution">
    <text evidence="4">The sequence shown here is derived from an EMBL/GenBank/DDBJ whole genome shotgun (WGS) entry which is preliminary data.</text>
</comment>
<keyword evidence="4" id="KW-0456">Lyase</keyword>
<sequence length="369" mass="43250">MTDNVIMYFEVHQPRRLRPYRRYEIGNNNSFFWDSENERIFKRISEKSYIPATRILMENNINATFSLSGTFIEQAEMFYPEVLDAFKEYFKSGLGELLDETYYHSLAGIYDENEFKKQISMHAEKMKNVFGIKPKNFRNTELIYNTNIGRIVKNIGYNLILTEFTDRFNNANSPNFVYKDINGLGMLLRNYNLSDDISFRFSNRSWPEFPLTAEKYASWIKHSEGDVINIFMDYETFGEHQDSSTGIFEFLKSLKTEMIKNNINDLRVNDALKFSVKSVINTDSTISWADTGRDLSPWTGNSMQVEALNILLSKGDKIDEKLFGYLQTSDNFYYMAAGTGPDQEVHEYFNPYKSPYNAFFYFTNILENF</sequence>
<dbReference type="Proteomes" id="UP000050320">
    <property type="component" value="Unassembled WGS sequence"/>
</dbReference>
<proteinExistence type="inferred from homology"/>
<keyword evidence="2" id="KW-0119">Carbohydrate metabolism</keyword>
<keyword evidence="6" id="KW-1185">Reference proteome</keyword>
<protein>
    <submittedName>
        <fullName evidence="4">Alpha-amlyase</fullName>
    </submittedName>
</protein>
<evidence type="ECO:0000313" key="5">
    <source>
        <dbReference type="EMBL" id="KQB34577.1"/>
    </source>
</evidence>
<dbReference type="PATRIC" id="fig|507754.4.peg.1054"/>
<dbReference type="Gene3D" id="3.20.110.20">
    <property type="match status" value="1"/>
</dbReference>
<dbReference type="InterPro" id="IPR004300">
    <property type="entry name" value="Glyco_hydro_57_N"/>
</dbReference>
<evidence type="ECO:0000259" key="3">
    <source>
        <dbReference type="Pfam" id="PF03065"/>
    </source>
</evidence>
<dbReference type="PANTHER" id="PTHR36306">
    <property type="entry name" value="ALPHA-AMYLASE-RELATED-RELATED"/>
    <property type="match status" value="1"/>
</dbReference>
<dbReference type="InterPro" id="IPR011330">
    <property type="entry name" value="Glyco_hydro/deAcase_b/a-brl"/>
</dbReference>
<evidence type="ECO:0000313" key="4">
    <source>
        <dbReference type="EMBL" id="KPV44204.1"/>
    </source>
</evidence>
<feature type="domain" description="Glycoside hydrolase family 57 N-terminal" evidence="3">
    <location>
        <begin position="6"/>
        <end position="270"/>
    </location>
</feature>
<dbReference type="RefSeq" id="WP_054964540.1">
    <property type="nucleotide sequence ID" value="NZ_JBBYJF010000004.1"/>
</dbReference>
<dbReference type="Pfam" id="PF03065">
    <property type="entry name" value="Glyco_hydro_57"/>
    <property type="match status" value="1"/>
</dbReference>
<dbReference type="InterPro" id="IPR052046">
    <property type="entry name" value="GH57_Enzymes"/>
</dbReference>
<dbReference type="SUPFAM" id="SSF88713">
    <property type="entry name" value="Glycoside hydrolase/deacetylase"/>
    <property type="match status" value="1"/>
</dbReference>
<dbReference type="AlphaFoldDB" id="A0A0P9EYJ0"/>